<dbReference type="AlphaFoldDB" id="A0A7J7LB29"/>
<dbReference type="OrthoDB" id="14911at2759"/>
<sequence length="196" mass="22865">MLEAQSINESDLDWHVQVFRLIDSNSVKGLPKDLKDATIKNVLIDMSIHTAYVKAIRSAQHFIYIENQYFLGSSYNWTQCKDLVVNNLIPMEIALKIANKIRANERFAVYVVVPMWLEGVLTGIATQRIIFWQNKTMQMMFETIYKALEEVELGNTYVLKDYLNFFYLGNREASDGTDKEESTLHDLRTFKRHDSR</sequence>
<dbReference type="Gene3D" id="3.30.870.10">
    <property type="entry name" value="Endonuclease Chain A"/>
    <property type="match status" value="1"/>
</dbReference>
<comment type="caution">
    <text evidence="3">The sequence shown here is derived from an EMBL/GenBank/DDBJ whole genome shotgun (WGS) entry which is preliminary data.</text>
</comment>
<dbReference type="PANTHER" id="PTHR18896">
    <property type="entry name" value="PHOSPHOLIPASE D"/>
    <property type="match status" value="1"/>
</dbReference>
<gene>
    <name evidence="3" type="ORF">GIB67_009728</name>
</gene>
<evidence type="ECO:0000313" key="3">
    <source>
        <dbReference type="EMBL" id="KAF6139881.1"/>
    </source>
</evidence>
<dbReference type="InterPro" id="IPR015679">
    <property type="entry name" value="PLipase_D_fam"/>
</dbReference>
<evidence type="ECO:0000256" key="1">
    <source>
        <dbReference type="ARBA" id="ARBA00022737"/>
    </source>
</evidence>
<name>A0A7J7LB29_9MAGN</name>
<reference evidence="3 4" key="1">
    <citation type="journal article" date="2020" name="IScience">
        <title>Genome Sequencing of the Endangered Kingdonia uniflora (Circaeasteraceae, Ranunculales) Reveals Potential Mechanisms of Evolutionary Specialization.</title>
        <authorList>
            <person name="Sun Y."/>
            <person name="Deng T."/>
            <person name="Zhang A."/>
            <person name="Moore M.J."/>
            <person name="Landis J.B."/>
            <person name="Lin N."/>
            <person name="Zhang H."/>
            <person name="Zhang X."/>
            <person name="Huang J."/>
            <person name="Zhang X."/>
            <person name="Sun H."/>
            <person name="Wang H."/>
        </authorList>
    </citation>
    <scope>NUCLEOTIDE SEQUENCE [LARGE SCALE GENOMIC DNA]</scope>
    <source>
        <strain evidence="3">TB1705</strain>
        <tissue evidence="3">Leaf</tissue>
    </source>
</reference>
<dbReference type="EMBL" id="JACGCM010002435">
    <property type="protein sequence ID" value="KAF6139881.1"/>
    <property type="molecule type" value="Genomic_DNA"/>
</dbReference>
<keyword evidence="1" id="KW-0677">Repeat</keyword>
<evidence type="ECO:0000313" key="4">
    <source>
        <dbReference type="Proteomes" id="UP000541444"/>
    </source>
</evidence>
<protein>
    <submittedName>
        <fullName evidence="3">Uncharacterized protein</fullName>
    </submittedName>
</protein>
<dbReference type="SUPFAM" id="SSF56024">
    <property type="entry name" value="Phospholipase D/nuclease"/>
    <property type="match status" value="1"/>
</dbReference>
<evidence type="ECO:0000256" key="2">
    <source>
        <dbReference type="ARBA" id="ARBA00023098"/>
    </source>
</evidence>
<dbReference type="GO" id="GO:0005886">
    <property type="term" value="C:plasma membrane"/>
    <property type="evidence" value="ECO:0007669"/>
    <property type="project" value="TreeGrafter"/>
</dbReference>
<proteinExistence type="predicted"/>
<accession>A0A7J7LB29</accession>
<dbReference type="Proteomes" id="UP000541444">
    <property type="component" value="Unassembled WGS sequence"/>
</dbReference>
<dbReference type="PANTHER" id="PTHR18896:SF65">
    <property type="entry name" value="PHOSPHOLIPASE D BETA 1"/>
    <property type="match status" value="1"/>
</dbReference>
<dbReference type="GO" id="GO:0009395">
    <property type="term" value="P:phospholipid catabolic process"/>
    <property type="evidence" value="ECO:0007669"/>
    <property type="project" value="TreeGrafter"/>
</dbReference>
<keyword evidence="2" id="KW-0443">Lipid metabolism</keyword>
<organism evidence="3 4">
    <name type="scientific">Kingdonia uniflora</name>
    <dbReference type="NCBI Taxonomy" id="39325"/>
    <lineage>
        <taxon>Eukaryota</taxon>
        <taxon>Viridiplantae</taxon>
        <taxon>Streptophyta</taxon>
        <taxon>Embryophyta</taxon>
        <taxon>Tracheophyta</taxon>
        <taxon>Spermatophyta</taxon>
        <taxon>Magnoliopsida</taxon>
        <taxon>Ranunculales</taxon>
        <taxon>Circaeasteraceae</taxon>
        <taxon>Kingdonia</taxon>
    </lineage>
</organism>
<dbReference type="GO" id="GO:0004630">
    <property type="term" value="F:phospholipase D activity"/>
    <property type="evidence" value="ECO:0007669"/>
    <property type="project" value="TreeGrafter"/>
</dbReference>
<keyword evidence="4" id="KW-1185">Reference proteome</keyword>